<organism evidence="3 4">
    <name type="scientific">Haloechinothrix alba</name>
    <dbReference type="NCBI Taxonomy" id="664784"/>
    <lineage>
        <taxon>Bacteria</taxon>
        <taxon>Bacillati</taxon>
        <taxon>Actinomycetota</taxon>
        <taxon>Actinomycetes</taxon>
        <taxon>Pseudonocardiales</taxon>
        <taxon>Pseudonocardiaceae</taxon>
        <taxon>Haloechinothrix</taxon>
    </lineage>
</organism>
<dbReference type="InterPro" id="IPR027417">
    <property type="entry name" value="P-loop_NTPase"/>
</dbReference>
<dbReference type="Pfam" id="PF13604">
    <property type="entry name" value="AAA_30"/>
    <property type="match status" value="1"/>
</dbReference>
<dbReference type="OrthoDB" id="4524286at2"/>
<accession>A0A238V4J3</accession>
<feature type="region of interest" description="Disordered" evidence="1">
    <location>
        <begin position="1290"/>
        <end position="1314"/>
    </location>
</feature>
<sequence>MLTISSGHGADYLLDAVAQGRENYYTGAVTAGEPPGRWYGRGAEALGLSGLVDHQDMTALYEHFLDPRDEAFTDPEQWSEASTLGHTGRKYLSEDELYAAALEAEPDASAERRAELRLDAGKRARRNVAFLDATFSVQKSVTVLHTAFEAQEVQARTAGDEHAAEAWAQHRQAVEDAIWAGNNATLEYLAEHAGYSRVGHHGGAAGRYVDAHDWTVASFFQHDNRDHDPQLHIHNAILNRVQGADGTWRTLDSRAIHKFRGAAAAVGERTMEEHLSRALGVQFATRPDGKAREVLGVPSEVMDLFSSRRRAITSRTRELVEAFETKFDRSPNSLELDRLQRQATFATRQSKSHDGESVEARLERWDRELRSEVAGGLEKVAGDVLKLAGEQPHPQAFSPRAVIETALADVQSRKAAWTEPDLTRAISDALPDHLATNNGDQVTTVLNTLTEQALALAVPLDTERPGDAALPDELRVANGRSAYDAPAGRLYATPEHVHTERVLTAATAHADAAALPSAQAQQFVAELGEAGIELGADQAAAVRGALTSGARIESLVGPAGTGKSFVVGTLAKAWQDPDLWDGQSRRVVGLATSQIATEVLAGEGLDARNVARWLATQDRLADGRAAADDEVWRLAAGDLVVVDESAMSDTADLAAIHSHAEAAGAKLLLVGDHKQLAAVGAGGGMEMLAEAGASYELAEARRFHHTWERDASLRLRAGDESVLHDYHQHGRLIDAGAVEQAEASATRAWLGDTLAGRRSVLLVDTNEQAARLSAELRAELVRLGQVNEHGVPLTAQGTYAGVGDVIQARRNGWELAGYAGNRRGPINREHYRVLAAGDDGHLVVAPIHGRTTDGEQLGERMTLPADYVAAHVALGYASTVHAAQGLTVDASHTVITPTTGADALYVGLSRGREANTAHVTTRAVPEDAAPGAVNTEAVHKSPTAVLAATLDGAETDHSALATATESAQDMESVRTPAELLADASELATAGRTARWLDELADTGALTSDERARLAAEDGSATLSRILRRAELAGHDPRAVLADAVGDRSLSGARQLSNVLYHRIASRNTLDPRDDSYADRVPTVDEPDWRAYLDSLAAAADQRQRTLGEQVAENPPQWAIEALGPVPDDPSEAGDWVTRAGAVAAHRELTGHDDPAEPIGTPPRAGQVEAYASWRCAWRALGRPESQRDELEMSDGQLRMRVRAAQREAAWAPRYVGNELAGTIQAADQHRHTASLRSTEAEATSDPERQAQLRQQADEAAALAEALDARTAHLREAEQARGRWLAHTAATRAASDRATAELSARGADADPATDDHVTAEEWLAAHEAANAIEDPHRHVTGEHELAEVQREREADHHAAIAPGPEPEQTAAADRAAEAEPESPRDREAVSVEDADADRTGGRDTVDSPGDLDAGTAQEAEAATDDVAEQQPESARPDLREVAVEEPAPAEDDTVRVPSADDTADSVQRAQRALAEIAQREAAERQREADEARAAQLAQWHAQDQAAEQAAAVEHDTMQLDPVGGW</sequence>
<feature type="domain" description="TrwC relaxase" evidence="2">
    <location>
        <begin position="7"/>
        <end position="370"/>
    </location>
</feature>
<feature type="compositionally biased region" description="Low complexity" evidence="1">
    <location>
        <begin position="1466"/>
        <end position="1475"/>
    </location>
</feature>
<dbReference type="Gene3D" id="2.30.30.940">
    <property type="match status" value="1"/>
</dbReference>
<name>A0A238V4J3_9PSEU</name>
<dbReference type="CDD" id="cd18809">
    <property type="entry name" value="SF1_C_RecD"/>
    <property type="match status" value="1"/>
</dbReference>
<feature type="region of interest" description="Disordered" evidence="1">
    <location>
        <begin position="1347"/>
        <end position="1524"/>
    </location>
</feature>
<dbReference type="Proteomes" id="UP000198348">
    <property type="component" value="Unassembled WGS sequence"/>
</dbReference>
<evidence type="ECO:0000313" key="4">
    <source>
        <dbReference type="Proteomes" id="UP000198348"/>
    </source>
</evidence>
<dbReference type="Pfam" id="PF08751">
    <property type="entry name" value="TrwC"/>
    <property type="match status" value="1"/>
</dbReference>
<proteinExistence type="predicted"/>
<feature type="compositionally biased region" description="Basic and acidic residues" evidence="1">
    <location>
        <begin position="1347"/>
        <end position="1357"/>
    </location>
</feature>
<feature type="compositionally biased region" description="Low complexity" evidence="1">
    <location>
        <begin position="1492"/>
        <end position="1510"/>
    </location>
</feature>
<feature type="compositionally biased region" description="Basic and acidic residues" evidence="1">
    <location>
        <begin position="1395"/>
        <end position="1404"/>
    </location>
</feature>
<dbReference type="Gene3D" id="3.40.50.300">
    <property type="entry name" value="P-loop containing nucleotide triphosphate hydrolases"/>
    <property type="match status" value="2"/>
</dbReference>
<gene>
    <name evidence="3" type="ORF">SAMN06265360_101314</name>
</gene>
<evidence type="ECO:0000313" key="3">
    <source>
        <dbReference type="EMBL" id="SNR29156.1"/>
    </source>
</evidence>
<dbReference type="NCBIfam" id="NF041492">
    <property type="entry name" value="MobF"/>
    <property type="match status" value="1"/>
</dbReference>
<dbReference type="SUPFAM" id="SSF55464">
    <property type="entry name" value="Origin of replication-binding domain, RBD-like"/>
    <property type="match status" value="1"/>
</dbReference>
<feature type="region of interest" description="Disordered" evidence="1">
    <location>
        <begin position="1226"/>
        <end position="1249"/>
    </location>
</feature>
<reference evidence="3 4" key="1">
    <citation type="submission" date="2017-06" db="EMBL/GenBank/DDBJ databases">
        <authorList>
            <person name="Kim H.J."/>
            <person name="Triplett B.A."/>
        </authorList>
    </citation>
    <scope>NUCLEOTIDE SEQUENCE [LARGE SCALE GENOMIC DNA]</scope>
    <source>
        <strain evidence="3 4">DSM 45207</strain>
    </source>
</reference>
<dbReference type="RefSeq" id="WP_089299667.1">
    <property type="nucleotide sequence ID" value="NZ_FZNW01000001.1"/>
</dbReference>
<keyword evidence="4" id="KW-1185">Reference proteome</keyword>
<evidence type="ECO:0000259" key="2">
    <source>
        <dbReference type="Pfam" id="PF08751"/>
    </source>
</evidence>
<evidence type="ECO:0000256" key="1">
    <source>
        <dbReference type="SAM" id="MobiDB-lite"/>
    </source>
</evidence>
<dbReference type="EMBL" id="FZNW01000001">
    <property type="protein sequence ID" value="SNR29156.1"/>
    <property type="molecule type" value="Genomic_DNA"/>
</dbReference>
<dbReference type="SUPFAM" id="SSF52540">
    <property type="entry name" value="P-loop containing nucleoside triphosphate hydrolases"/>
    <property type="match status" value="2"/>
</dbReference>
<feature type="compositionally biased region" description="Basic and acidic residues" evidence="1">
    <location>
        <begin position="1476"/>
        <end position="1491"/>
    </location>
</feature>
<feature type="compositionally biased region" description="Basic and acidic residues" evidence="1">
    <location>
        <begin position="1373"/>
        <end position="1388"/>
    </location>
</feature>
<dbReference type="InterPro" id="IPR014862">
    <property type="entry name" value="TrwC"/>
</dbReference>
<protein>
    <submittedName>
        <fullName evidence="3">Conjugative relaxase domain-containing protein, TrwC/TraI family</fullName>
    </submittedName>
</protein>